<sequence>LPSNSWEQIAFPSNDVTGIRITSNIGSFTIFNIYNDCTHNSTLELLSEHITADKFYPTTNDHMLWFGDFNRHHPMWEPPENRHLRSSSEAVDPLLNLILEHGMEMALPKYEPTLLARNGGRPTRPDNVWRTSNDPNPFIKCYVERSAKTPITDHFAILSILDFPLPRNDTEPYRKFREVDWTEFNEILTSYLANSPEFRERYTSREELSAGVIALTNAITSTIDICVPLAAPCAYAKRWWTRELTELKKAKNRASAEAHKWRYIPEHPSHEAYHSLSTKYVTQIRKTKEEHWISWLEGLNDHDIWNVNKYLAKPASDLCRERIPTLKTPDGTPTSNNSDKAKLLSNTFFPPPPSTIQLPNIPFPNPVGKFKPYSRARLISAIKTLKPYKAPGPDGIPNVVLKECAEVLATPLLSIFNGIFQLHYYPPEWKLSTTVVLRKPGKPAYDVPNAYRPIALLNTMPKLLSALVAEDITYICEAHQLLPNTQFGGRPRRTTADAIHLLTHKVKDAWRKHQVASALFLDIQAAFPNVVRQVLLRNMRTKGIPKEYVAFIDHMLTNRYTKLRFDDFTSEDIPINNGNSQGCPLSMLLYAFYIAPLLEIANGKNELTIGFVDDTTLLAIGRTFIETHATLKSMMERAKGALAWSKGHNSPFELSKVAVIDFTRSDSKERDSSDLLLTYCGRDQTRMSATVKVVKSYKLLGILIDSKLTWAKHHDLVQARAIKWTALFKRLNRVTTGISLELSRRLYLGVAIPRITYAAETWFVPPYRLTDAQKGLGNIGLSRKLSSIQRQAAITITGAMRTTAGDALEAHADLYPIDILLTHVCYQAAARLATLPPTHPLHPYVKKKSTPIAGRLTLRNASIHISQPTKTKQKAGKNHTARTT</sequence>
<proteinExistence type="predicted"/>
<evidence type="ECO:0000313" key="2">
    <source>
        <dbReference type="Proteomes" id="UP000789525"/>
    </source>
</evidence>
<protein>
    <submittedName>
        <fullName evidence="1">1347_t:CDS:1</fullName>
    </submittedName>
</protein>
<accession>A0ACA9NWZ1</accession>
<dbReference type="Proteomes" id="UP000789525">
    <property type="component" value="Unassembled WGS sequence"/>
</dbReference>
<comment type="caution">
    <text evidence="1">The sequence shown here is derived from an EMBL/GenBank/DDBJ whole genome shotgun (WGS) entry which is preliminary data.</text>
</comment>
<evidence type="ECO:0000313" key="1">
    <source>
        <dbReference type="EMBL" id="CAG8677706.1"/>
    </source>
</evidence>
<keyword evidence="2" id="KW-1185">Reference proteome</keyword>
<reference evidence="1" key="1">
    <citation type="submission" date="2021-06" db="EMBL/GenBank/DDBJ databases">
        <authorList>
            <person name="Kallberg Y."/>
            <person name="Tangrot J."/>
            <person name="Rosling A."/>
        </authorList>
    </citation>
    <scope>NUCLEOTIDE SEQUENCE</scope>
    <source>
        <strain evidence="1">CL356</strain>
    </source>
</reference>
<organism evidence="1 2">
    <name type="scientific">Acaulospora colombiana</name>
    <dbReference type="NCBI Taxonomy" id="27376"/>
    <lineage>
        <taxon>Eukaryota</taxon>
        <taxon>Fungi</taxon>
        <taxon>Fungi incertae sedis</taxon>
        <taxon>Mucoromycota</taxon>
        <taxon>Glomeromycotina</taxon>
        <taxon>Glomeromycetes</taxon>
        <taxon>Diversisporales</taxon>
        <taxon>Acaulosporaceae</taxon>
        <taxon>Acaulospora</taxon>
    </lineage>
</organism>
<feature type="non-terminal residue" evidence="1">
    <location>
        <position position="1"/>
    </location>
</feature>
<gene>
    <name evidence="1" type="ORF">ACOLOM_LOCUS9211</name>
</gene>
<dbReference type="EMBL" id="CAJVPT010026016">
    <property type="protein sequence ID" value="CAG8677706.1"/>
    <property type="molecule type" value="Genomic_DNA"/>
</dbReference>
<name>A0ACA9NWZ1_9GLOM</name>